<accession>A0A226DGT3</accession>
<evidence type="ECO:0000313" key="1">
    <source>
        <dbReference type="EMBL" id="OXA44360.1"/>
    </source>
</evidence>
<keyword evidence="2" id="KW-1185">Reference proteome</keyword>
<dbReference type="InterPro" id="IPR000096">
    <property type="entry name" value="Serum_amyloid_A"/>
</dbReference>
<dbReference type="Proteomes" id="UP000198287">
    <property type="component" value="Unassembled WGS sequence"/>
</dbReference>
<comment type="caution">
    <text evidence="1">The sequence shown here is derived from an EMBL/GenBank/DDBJ whole genome shotgun (WGS) entry which is preliminary data.</text>
</comment>
<dbReference type="SMART" id="SM00197">
    <property type="entry name" value="SAA"/>
    <property type="match status" value="1"/>
</dbReference>
<organism evidence="1 2">
    <name type="scientific">Folsomia candida</name>
    <name type="common">Springtail</name>
    <dbReference type="NCBI Taxonomy" id="158441"/>
    <lineage>
        <taxon>Eukaryota</taxon>
        <taxon>Metazoa</taxon>
        <taxon>Ecdysozoa</taxon>
        <taxon>Arthropoda</taxon>
        <taxon>Hexapoda</taxon>
        <taxon>Collembola</taxon>
        <taxon>Entomobryomorpha</taxon>
        <taxon>Isotomoidea</taxon>
        <taxon>Isotomidae</taxon>
        <taxon>Proisotominae</taxon>
        <taxon>Folsomia</taxon>
    </lineage>
</organism>
<protein>
    <submittedName>
        <fullName evidence="1">Serum amyloid A-2 protein</fullName>
    </submittedName>
</protein>
<name>A0A226DGT3_FOLCA</name>
<proteinExistence type="predicted"/>
<dbReference type="Gene3D" id="1.10.132.110">
    <property type="entry name" value="Serum amyloid A protein"/>
    <property type="match status" value="1"/>
</dbReference>
<sequence length="200" mass="22379">MGFHVVLRVIAGLIHLLKTNRNIFIFLGLYSGIDKAIDSLDLDARQKELIKGIVYVGNYCSVVQLGASFTDMLDMNCIHDCDKYFHCQGNYNAVYKCKPEIDFIAQKDTRELTAKLVSDLREYSQIKSGRHAEDSAEDEAANMFGRGGGNCAEAYLKPLNCSYDPETGWCGTKSPEITSFMGFLYRGASLFGNFVTLFFN</sequence>
<dbReference type="EMBL" id="LNIX01000019">
    <property type="protein sequence ID" value="OXA44360.1"/>
    <property type="molecule type" value="Genomic_DNA"/>
</dbReference>
<dbReference type="AlphaFoldDB" id="A0A226DGT3"/>
<reference evidence="1 2" key="1">
    <citation type="submission" date="2015-12" db="EMBL/GenBank/DDBJ databases">
        <title>The genome of Folsomia candida.</title>
        <authorList>
            <person name="Faddeeva A."/>
            <person name="Derks M.F."/>
            <person name="Anvar Y."/>
            <person name="Smit S."/>
            <person name="Van Straalen N."/>
            <person name="Roelofs D."/>
        </authorList>
    </citation>
    <scope>NUCLEOTIDE SEQUENCE [LARGE SCALE GENOMIC DNA]</scope>
    <source>
        <strain evidence="1 2">VU population</strain>
        <tissue evidence="1">Whole body</tissue>
    </source>
</reference>
<gene>
    <name evidence="1" type="ORF">Fcan01_20446</name>
</gene>
<dbReference type="OrthoDB" id="6112826at2759"/>
<evidence type="ECO:0000313" key="2">
    <source>
        <dbReference type="Proteomes" id="UP000198287"/>
    </source>
</evidence>
<dbReference type="GO" id="GO:0005576">
    <property type="term" value="C:extracellular region"/>
    <property type="evidence" value="ECO:0007669"/>
    <property type="project" value="InterPro"/>
</dbReference>
<dbReference type="Pfam" id="PF00277">
    <property type="entry name" value="SAA"/>
    <property type="match status" value="1"/>
</dbReference>